<name>A0A6I9UYR5_BACDO</name>
<dbReference type="OrthoDB" id="6236007at2759"/>
<evidence type="ECO:0000313" key="6">
    <source>
        <dbReference type="RefSeq" id="XP_011200990.2"/>
    </source>
</evidence>
<keyword evidence="1" id="KW-0646">Protease inhibitor</keyword>
<dbReference type="AlphaFoldDB" id="A0A6I9UYR5"/>
<dbReference type="SUPFAM" id="SSF57567">
    <property type="entry name" value="Serine protease inhibitors"/>
    <property type="match status" value="1"/>
</dbReference>
<proteinExistence type="predicted"/>
<dbReference type="FunCoup" id="A0A6I9UYR5">
    <property type="interactions" value="37"/>
</dbReference>
<dbReference type="GO" id="GO:0004867">
    <property type="term" value="F:serine-type endopeptidase inhibitor activity"/>
    <property type="evidence" value="ECO:0007669"/>
    <property type="project" value="UniProtKB-KW"/>
</dbReference>
<dbReference type="InParanoid" id="A0A6I9UYR5"/>
<dbReference type="RefSeq" id="XP_011200990.2">
    <property type="nucleotide sequence ID" value="XM_011202688.3"/>
</dbReference>
<keyword evidence="3" id="KW-0732">Signal</keyword>
<dbReference type="Pfam" id="PF01826">
    <property type="entry name" value="TIL"/>
    <property type="match status" value="1"/>
</dbReference>
<evidence type="ECO:0000256" key="1">
    <source>
        <dbReference type="ARBA" id="ARBA00022690"/>
    </source>
</evidence>
<feature type="domain" description="TIL" evidence="4">
    <location>
        <begin position="31"/>
        <end position="86"/>
    </location>
</feature>
<gene>
    <name evidence="6" type="primary">LOC105224563</name>
</gene>
<dbReference type="PANTHER" id="PTHR23259:SF70">
    <property type="entry name" value="ACCESSORY GLAND PROTEIN ACP62F-RELATED"/>
    <property type="match status" value="1"/>
</dbReference>
<evidence type="ECO:0000259" key="4">
    <source>
        <dbReference type="Pfam" id="PF01826"/>
    </source>
</evidence>
<protein>
    <submittedName>
        <fullName evidence="6">Chymotrypsin inhibitor</fullName>
    </submittedName>
</protein>
<evidence type="ECO:0000256" key="3">
    <source>
        <dbReference type="SAM" id="SignalP"/>
    </source>
</evidence>
<dbReference type="PANTHER" id="PTHR23259">
    <property type="entry name" value="RIDDLE"/>
    <property type="match status" value="1"/>
</dbReference>
<dbReference type="InterPro" id="IPR051368">
    <property type="entry name" value="SerProtInhib-TIL_Domain"/>
</dbReference>
<dbReference type="InterPro" id="IPR036084">
    <property type="entry name" value="Ser_inhib-like_sf"/>
</dbReference>
<feature type="signal peptide" evidence="3">
    <location>
        <begin position="1"/>
        <end position="22"/>
    </location>
</feature>
<dbReference type="Proteomes" id="UP001652620">
    <property type="component" value="Chromosome 3"/>
</dbReference>
<dbReference type="Gene3D" id="2.10.25.10">
    <property type="entry name" value="Laminin"/>
    <property type="match status" value="1"/>
</dbReference>
<evidence type="ECO:0000313" key="5">
    <source>
        <dbReference type="Proteomes" id="UP001652620"/>
    </source>
</evidence>
<keyword evidence="5" id="KW-1185">Reference proteome</keyword>
<feature type="chain" id="PRO_5045235139" evidence="3">
    <location>
        <begin position="23"/>
        <end position="86"/>
    </location>
</feature>
<dbReference type="GeneID" id="105224563"/>
<accession>A0A6I9UYR5</accession>
<dbReference type="CDD" id="cd19941">
    <property type="entry name" value="TIL"/>
    <property type="match status" value="1"/>
</dbReference>
<dbReference type="KEGG" id="bdr:105224563"/>
<keyword evidence="2" id="KW-1015">Disulfide bond</keyword>
<reference evidence="6" key="1">
    <citation type="submission" date="2025-08" db="UniProtKB">
        <authorList>
            <consortium name="RefSeq"/>
        </authorList>
    </citation>
    <scope>IDENTIFICATION</scope>
    <source>
        <tissue evidence="6">Adult</tissue>
    </source>
</reference>
<organism evidence="5 6">
    <name type="scientific">Bactrocera dorsalis</name>
    <name type="common">Oriental fruit fly</name>
    <name type="synonym">Dacus dorsalis</name>
    <dbReference type="NCBI Taxonomy" id="27457"/>
    <lineage>
        <taxon>Eukaryota</taxon>
        <taxon>Metazoa</taxon>
        <taxon>Ecdysozoa</taxon>
        <taxon>Arthropoda</taxon>
        <taxon>Hexapoda</taxon>
        <taxon>Insecta</taxon>
        <taxon>Pterygota</taxon>
        <taxon>Neoptera</taxon>
        <taxon>Endopterygota</taxon>
        <taxon>Diptera</taxon>
        <taxon>Brachycera</taxon>
        <taxon>Muscomorpha</taxon>
        <taxon>Tephritoidea</taxon>
        <taxon>Tephritidae</taxon>
        <taxon>Bactrocera</taxon>
        <taxon>Bactrocera</taxon>
    </lineage>
</organism>
<evidence type="ECO:0000256" key="2">
    <source>
        <dbReference type="ARBA" id="ARBA00023157"/>
    </source>
</evidence>
<dbReference type="InterPro" id="IPR002919">
    <property type="entry name" value="TIL_dom"/>
</dbReference>
<sequence>MGNNTCFILLITFSYLTAIAIARPQRSGTSCGPNAQFTTCGIACPAKCSDNPLLGTICTAQCVVGCQCNFGYLLNNAGECVTRSQC</sequence>